<evidence type="ECO:0000313" key="3">
    <source>
        <dbReference type="Proteomes" id="UP001203297"/>
    </source>
</evidence>
<organism evidence="2 3">
    <name type="scientific">Multifurca ochricompacta</name>
    <dbReference type="NCBI Taxonomy" id="376703"/>
    <lineage>
        <taxon>Eukaryota</taxon>
        <taxon>Fungi</taxon>
        <taxon>Dikarya</taxon>
        <taxon>Basidiomycota</taxon>
        <taxon>Agaricomycotina</taxon>
        <taxon>Agaricomycetes</taxon>
        <taxon>Russulales</taxon>
        <taxon>Russulaceae</taxon>
        <taxon>Multifurca</taxon>
    </lineage>
</organism>
<dbReference type="Proteomes" id="UP001203297">
    <property type="component" value="Unassembled WGS sequence"/>
</dbReference>
<gene>
    <name evidence="2" type="ORF">B0F90DRAFT_1779756</name>
</gene>
<feature type="compositionally biased region" description="Low complexity" evidence="1">
    <location>
        <begin position="133"/>
        <end position="147"/>
    </location>
</feature>
<comment type="caution">
    <text evidence="2">The sequence shown here is derived from an EMBL/GenBank/DDBJ whole genome shotgun (WGS) entry which is preliminary data.</text>
</comment>
<feature type="non-terminal residue" evidence="2">
    <location>
        <position position="1"/>
    </location>
</feature>
<feature type="compositionally biased region" description="Basic residues" evidence="1">
    <location>
        <begin position="287"/>
        <end position="305"/>
    </location>
</feature>
<keyword evidence="3" id="KW-1185">Reference proteome</keyword>
<dbReference type="EMBL" id="WTXG01000176">
    <property type="protein sequence ID" value="KAI0291075.1"/>
    <property type="molecule type" value="Genomic_DNA"/>
</dbReference>
<reference evidence="2" key="1">
    <citation type="journal article" date="2022" name="New Phytol.">
        <title>Evolutionary transition to the ectomycorrhizal habit in the genomes of a hyperdiverse lineage of mushroom-forming fungi.</title>
        <authorList>
            <person name="Looney B."/>
            <person name="Miyauchi S."/>
            <person name="Morin E."/>
            <person name="Drula E."/>
            <person name="Courty P.E."/>
            <person name="Kohler A."/>
            <person name="Kuo A."/>
            <person name="LaButti K."/>
            <person name="Pangilinan J."/>
            <person name="Lipzen A."/>
            <person name="Riley R."/>
            <person name="Andreopoulos W."/>
            <person name="He G."/>
            <person name="Johnson J."/>
            <person name="Nolan M."/>
            <person name="Tritt A."/>
            <person name="Barry K.W."/>
            <person name="Grigoriev I.V."/>
            <person name="Nagy L.G."/>
            <person name="Hibbett D."/>
            <person name="Henrissat B."/>
            <person name="Matheny P.B."/>
            <person name="Labbe J."/>
            <person name="Martin F.M."/>
        </authorList>
    </citation>
    <scope>NUCLEOTIDE SEQUENCE</scope>
    <source>
        <strain evidence="2">BPL690</strain>
    </source>
</reference>
<feature type="compositionally biased region" description="Polar residues" evidence="1">
    <location>
        <begin position="220"/>
        <end position="232"/>
    </location>
</feature>
<name>A0AAD4LUT7_9AGAM</name>
<feature type="region of interest" description="Disordered" evidence="1">
    <location>
        <begin position="218"/>
        <end position="320"/>
    </location>
</feature>
<evidence type="ECO:0000313" key="2">
    <source>
        <dbReference type="EMBL" id="KAI0291075.1"/>
    </source>
</evidence>
<sequence>MFDEDCCLQCGKPMRVDNRIYCSDACQALDDSSPSLSTASSAWPSPSFLPVSTGPTQEPPSLTLGMSLSSAKTAYSQQQTYPIWYDDDEEVDVLSVHPSDDALLRSHEALSYARRPSSTNTHSTIPLLHRHSSSSTTHSSGGQSTNSAEEDSDISGPTSSSHHHHLHHHRRRSYGTPLRPSGPLPSCDISDGTITSRKRNRASLPAYFSLLTLGAPHAKSSLTMSPPRSSADTARARPSPTIPRLSTTKVDHTHAMAGKSPSSAPLSVLDGTEEGRGRRREPGSTSHHVRPRSPSRSRSRSHFHSLSRSPSRECVSGRDDIRGRRRVTSLMAGLLIEDMGTVEGVVDYGIVLNACTARVD</sequence>
<accession>A0AAD4LUT7</accession>
<dbReference type="AlphaFoldDB" id="A0AAD4LUT7"/>
<feature type="compositionally biased region" description="Basic residues" evidence="1">
    <location>
        <begin position="161"/>
        <end position="173"/>
    </location>
</feature>
<protein>
    <submittedName>
        <fullName evidence="2">Uncharacterized protein</fullName>
    </submittedName>
</protein>
<feature type="compositionally biased region" description="Basic and acidic residues" evidence="1">
    <location>
        <begin position="273"/>
        <end position="282"/>
    </location>
</feature>
<evidence type="ECO:0000256" key="1">
    <source>
        <dbReference type="SAM" id="MobiDB-lite"/>
    </source>
</evidence>
<feature type="region of interest" description="Disordered" evidence="1">
    <location>
        <begin position="112"/>
        <end position="192"/>
    </location>
</feature>
<proteinExistence type="predicted"/>